<evidence type="ECO:0000256" key="4">
    <source>
        <dbReference type="ARBA" id="ARBA00022989"/>
    </source>
</evidence>
<evidence type="ECO:0000256" key="7">
    <source>
        <dbReference type="ARBA" id="ARBA00023180"/>
    </source>
</evidence>
<keyword evidence="12" id="KW-0406">Ion transport</keyword>
<dbReference type="AlphaFoldDB" id="A0A6G0I8Q6"/>
<evidence type="ECO:0000256" key="6">
    <source>
        <dbReference type="ARBA" id="ARBA00023157"/>
    </source>
</evidence>
<keyword evidence="6" id="KW-1015">Disulfide bond</keyword>
<dbReference type="Gene3D" id="2.60.40.10">
    <property type="entry name" value="Immunoglobulins"/>
    <property type="match status" value="1"/>
</dbReference>
<dbReference type="InterPro" id="IPR013106">
    <property type="entry name" value="Ig_V-set"/>
</dbReference>
<sequence>MEVQWAGVEPLRLGPPHIAVGLIFSILLGVWPIQALEMFVGKIPFLVAVNGSTVMLPCTYSSCIGIKNLYFNWQFNDNGTMQKVCESVIASEGVVPHVSIYRDRVEFVGKNDHNNISILLWNITFEDGGYYTCFGRNPKEKGRNHSATFHLIVVDELRVVDNTLATIIASAVGGAIAALMGFMLLKNFTLYVLAKMEEKNKECLVSSSGIDNTENGLSGSKADSKATPKKK</sequence>
<evidence type="ECO:0000256" key="10">
    <source>
        <dbReference type="SAM" id="Phobius"/>
    </source>
</evidence>
<dbReference type="PANTHER" id="PTHR13869:SF14">
    <property type="entry name" value="SODIUM CHANNEL SUBUNIT BETA-4"/>
    <property type="match status" value="1"/>
</dbReference>
<evidence type="ECO:0000256" key="9">
    <source>
        <dbReference type="SAM" id="MobiDB-lite"/>
    </source>
</evidence>
<dbReference type="InterPro" id="IPR000920">
    <property type="entry name" value="Myelin_P0-rel"/>
</dbReference>
<keyword evidence="12" id="KW-0407">Ion channel</keyword>
<dbReference type="SMART" id="SM00406">
    <property type="entry name" value="IGv"/>
    <property type="match status" value="1"/>
</dbReference>
<feature type="region of interest" description="Disordered" evidence="9">
    <location>
        <begin position="207"/>
        <end position="231"/>
    </location>
</feature>
<dbReference type="GO" id="GO:0017080">
    <property type="term" value="F:sodium channel regulator activity"/>
    <property type="evidence" value="ECO:0007669"/>
    <property type="project" value="TreeGrafter"/>
</dbReference>
<feature type="compositionally biased region" description="Polar residues" evidence="9">
    <location>
        <begin position="207"/>
        <end position="218"/>
    </location>
</feature>
<keyword evidence="4 10" id="KW-1133">Transmembrane helix</keyword>
<dbReference type="Pfam" id="PF07686">
    <property type="entry name" value="V-set"/>
    <property type="match status" value="1"/>
</dbReference>
<gene>
    <name evidence="12" type="ORF">D5F01_LYC13922</name>
</gene>
<evidence type="ECO:0000256" key="5">
    <source>
        <dbReference type="ARBA" id="ARBA00023136"/>
    </source>
</evidence>
<protein>
    <submittedName>
        <fullName evidence="12">Sodium channel subunit beta-4</fullName>
    </submittedName>
</protein>
<evidence type="ECO:0000256" key="3">
    <source>
        <dbReference type="ARBA" id="ARBA00022729"/>
    </source>
</evidence>
<feature type="domain" description="Ig-like" evidence="11">
    <location>
        <begin position="32"/>
        <end position="150"/>
    </location>
</feature>
<reference evidence="12 13" key="1">
    <citation type="submission" date="2019-07" db="EMBL/GenBank/DDBJ databases">
        <title>Chromosome genome assembly for large yellow croaker.</title>
        <authorList>
            <person name="Xiao S."/>
        </authorList>
    </citation>
    <scope>NUCLEOTIDE SEQUENCE [LARGE SCALE GENOMIC DNA]</scope>
    <source>
        <strain evidence="12">JMULYC20181020</strain>
        <tissue evidence="12">Muscle</tissue>
    </source>
</reference>
<evidence type="ECO:0000256" key="2">
    <source>
        <dbReference type="ARBA" id="ARBA00022692"/>
    </source>
</evidence>
<keyword evidence="2 10" id="KW-0812">Transmembrane</keyword>
<dbReference type="EMBL" id="REGW02000013">
    <property type="protein sequence ID" value="KAE8287865.1"/>
    <property type="molecule type" value="Genomic_DNA"/>
</dbReference>
<feature type="transmembrane region" description="Helical" evidence="10">
    <location>
        <begin position="164"/>
        <end position="185"/>
    </location>
</feature>
<comment type="caution">
    <text evidence="12">The sequence shown here is derived from an EMBL/GenBank/DDBJ whole genome shotgun (WGS) entry which is preliminary data.</text>
</comment>
<dbReference type="PANTHER" id="PTHR13869">
    <property type="entry name" value="MYELIN P0 RELATED"/>
    <property type="match status" value="1"/>
</dbReference>
<keyword evidence="5 10" id="KW-0472">Membrane</keyword>
<dbReference type="InterPro" id="IPR007110">
    <property type="entry name" value="Ig-like_dom"/>
</dbReference>
<evidence type="ECO:0000259" key="11">
    <source>
        <dbReference type="PROSITE" id="PS50835"/>
    </source>
</evidence>
<evidence type="ECO:0000256" key="8">
    <source>
        <dbReference type="ARBA" id="ARBA00023319"/>
    </source>
</evidence>
<organism evidence="12 13">
    <name type="scientific">Larimichthys crocea</name>
    <name type="common">Large yellow croaker</name>
    <name type="synonym">Pseudosciaena crocea</name>
    <dbReference type="NCBI Taxonomy" id="215358"/>
    <lineage>
        <taxon>Eukaryota</taxon>
        <taxon>Metazoa</taxon>
        <taxon>Chordata</taxon>
        <taxon>Craniata</taxon>
        <taxon>Vertebrata</taxon>
        <taxon>Euteleostomi</taxon>
        <taxon>Actinopterygii</taxon>
        <taxon>Neopterygii</taxon>
        <taxon>Teleostei</taxon>
        <taxon>Neoteleostei</taxon>
        <taxon>Acanthomorphata</taxon>
        <taxon>Eupercaria</taxon>
        <taxon>Sciaenidae</taxon>
        <taxon>Larimichthys</taxon>
    </lineage>
</organism>
<evidence type="ECO:0000313" key="13">
    <source>
        <dbReference type="Proteomes" id="UP000424527"/>
    </source>
</evidence>
<evidence type="ECO:0000313" key="12">
    <source>
        <dbReference type="EMBL" id="KAE8287865.1"/>
    </source>
</evidence>
<keyword evidence="7" id="KW-0325">Glycoprotein</keyword>
<dbReference type="InterPro" id="IPR036179">
    <property type="entry name" value="Ig-like_dom_sf"/>
</dbReference>
<evidence type="ECO:0000256" key="1">
    <source>
        <dbReference type="ARBA" id="ARBA00004479"/>
    </source>
</evidence>
<dbReference type="InterPro" id="IPR013783">
    <property type="entry name" value="Ig-like_fold"/>
</dbReference>
<keyword evidence="8" id="KW-0393">Immunoglobulin domain</keyword>
<dbReference type="InterPro" id="IPR003599">
    <property type="entry name" value="Ig_sub"/>
</dbReference>
<feature type="compositionally biased region" description="Basic and acidic residues" evidence="9">
    <location>
        <begin position="222"/>
        <end position="231"/>
    </location>
</feature>
<dbReference type="SUPFAM" id="SSF48726">
    <property type="entry name" value="Immunoglobulin"/>
    <property type="match status" value="1"/>
</dbReference>
<keyword evidence="13" id="KW-1185">Reference proteome</keyword>
<dbReference type="GO" id="GO:0086002">
    <property type="term" value="P:cardiac muscle cell action potential involved in contraction"/>
    <property type="evidence" value="ECO:0007669"/>
    <property type="project" value="TreeGrafter"/>
</dbReference>
<feature type="transmembrane region" description="Helical" evidence="10">
    <location>
        <begin position="15"/>
        <end position="33"/>
    </location>
</feature>
<keyword evidence="12" id="KW-0813">Transport</keyword>
<accession>A0A6G0I8Q6</accession>
<dbReference type="SMART" id="SM00409">
    <property type="entry name" value="IG"/>
    <property type="match status" value="1"/>
</dbReference>
<dbReference type="Proteomes" id="UP000424527">
    <property type="component" value="Unassembled WGS sequence"/>
</dbReference>
<dbReference type="GO" id="GO:0001518">
    <property type="term" value="C:voltage-gated sodium channel complex"/>
    <property type="evidence" value="ECO:0007669"/>
    <property type="project" value="TreeGrafter"/>
</dbReference>
<name>A0A6G0I8Q6_LARCR</name>
<dbReference type="GO" id="GO:0034220">
    <property type="term" value="P:monoatomic ion transmembrane transport"/>
    <property type="evidence" value="ECO:0007669"/>
    <property type="project" value="UniProtKB-KW"/>
</dbReference>
<proteinExistence type="predicted"/>
<keyword evidence="3" id="KW-0732">Signal</keyword>
<comment type="subcellular location">
    <subcellularLocation>
        <location evidence="1">Membrane</location>
        <topology evidence="1">Single-pass type I membrane protein</topology>
    </subcellularLocation>
</comment>
<dbReference type="PROSITE" id="PS50835">
    <property type="entry name" value="IG_LIKE"/>
    <property type="match status" value="1"/>
</dbReference>
<dbReference type="GO" id="GO:0060307">
    <property type="term" value="P:regulation of ventricular cardiac muscle cell membrane repolarization"/>
    <property type="evidence" value="ECO:0007669"/>
    <property type="project" value="TreeGrafter"/>
</dbReference>
<dbReference type="GO" id="GO:0044325">
    <property type="term" value="F:transmembrane transporter binding"/>
    <property type="evidence" value="ECO:0007669"/>
    <property type="project" value="TreeGrafter"/>
</dbReference>